<accession>A0A3S5CRR1</accession>
<protein>
    <recommendedName>
        <fullName evidence="1">Deoxynucleoside kinase domain-containing protein</fullName>
    </recommendedName>
</protein>
<comment type="caution">
    <text evidence="2">The sequence shown here is derived from an EMBL/GenBank/DDBJ whole genome shotgun (WGS) entry which is preliminary data.</text>
</comment>
<gene>
    <name evidence="2" type="ORF">PXEA_LOCUS24494</name>
</gene>
<organism evidence="2 3">
    <name type="scientific">Protopolystoma xenopodis</name>
    <dbReference type="NCBI Taxonomy" id="117903"/>
    <lineage>
        <taxon>Eukaryota</taxon>
        <taxon>Metazoa</taxon>
        <taxon>Spiralia</taxon>
        <taxon>Lophotrochozoa</taxon>
        <taxon>Platyhelminthes</taxon>
        <taxon>Monogenea</taxon>
        <taxon>Polyopisthocotylea</taxon>
        <taxon>Polystomatidea</taxon>
        <taxon>Polystomatidae</taxon>
        <taxon>Protopolystoma</taxon>
    </lineage>
</organism>
<name>A0A3S5CRR1_9PLAT</name>
<dbReference type="OrthoDB" id="17400at2759"/>
<feature type="domain" description="Deoxynucleoside kinase" evidence="1">
    <location>
        <begin position="51"/>
        <end position="265"/>
    </location>
</feature>
<reference evidence="2" key="1">
    <citation type="submission" date="2018-11" db="EMBL/GenBank/DDBJ databases">
        <authorList>
            <consortium name="Pathogen Informatics"/>
        </authorList>
    </citation>
    <scope>NUCLEOTIDE SEQUENCE</scope>
</reference>
<dbReference type="PANTHER" id="PTHR10513">
    <property type="entry name" value="DEOXYNUCLEOSIDE KINASE"/>
    <property type="match status" value="1"/>
</dbReference>
<dbReference type="Proteomes" id="UP000784294">
    <property type="component" value="Unassembled WGS sequence"/>
</dbReference>
<dbReference type="GO" id="GO:0006120">
    <property type="term" value="P:mitochondrial electron transport, NADH to ubiquinone"/>
    <property type="evidence" value="ECO:0007669"/>
    <property type="project" value="TreeGrafter"/>
</dbReference>
<dbReference type="InterPro" id="IPR031314">
    <property type="entry name" value="DNK_dom"/>
</dbReference>
<evidence type="ECO:0000313" key="3">
    <source>
        <dbReference type="Proteomes" id="UP000784294"/>
    </source>
</evidence>
<proteinExistence type="predicted"/>
<dbReference type="Pfam" id="PF01712">
    <property type="entry name" value="dNK"/>
    <property type="match status" value="1"/>
</dbReference>
<dbReference type="GO" id="GO:0005739">
    <property type="term" value="C:mitochondrion"/>
    <property type="evidence" value="ECO:0007669"/>
    <property type="project" value="GOC"/>
</dbReference>
<evidence type="ECO:0000259" key="1">
    <source>
        <dbReference type="Pfam" id="PF01712"/>
    </source>
</evidence>
<feature type="non-terminal residue" evidence="2">
    <location>
        <position position="275"/>
    </location>
</feature>
<dbReference type="AlphaFoldDB" id="A0A3S5CRR1"/>
<dbReference type="InterPro" id="IPR050566">
    <property type="entry name" value="Deoxyribonucleoside_kinase"/>
</dbReference>
<dbReference type="SUPFAM" id="SSF52540">
    <property type="entry name" value="P-loop containing nucleoside triphosphate hydrolases"/>
    <property type="match status" value="1"/>
</dbReference>
<keyword evidence="3" id="KW-1185">Reference proteome</keyword>
<dbReference type="InterPro" id="IPR027417">
    <property type="entry name" value="P-loop_NTPase"/>
</dbReference>
<dbReference type="EMBL" id="CAAALY010118067">
    <property type="protein sequence ID" value="VEL31054.1"/>
    <property type="molecule type" value="Genomic_DNA"/>
</dbReference>
<dbReference type="PANTHER" id="PTHR10513:SF15">
    <property type="entry name" value="NADH DEHYDROGENASE [UBIQUINONE] 1 ALPHA SUBCOMPLEX SUBUNIT 10, MITOCHONDRIAL"/>
    <property type="match status" value="1"/>
</dbReference>
<dbReference type="Gene3D" id="3.40.50.300">
    <property type="entry name" value="P-loop containing nucleotide triphosphate hydrolases"/>
    <property type="match status" value="1"/>
</dbReference>
<evidence type="ECO:0000313" key="2">
    <source>
        <dbReference type="EMBL" id="VEL31054.1"/>
    </source>
</evidence>
<sequence length="275" mass="32289">MISQRRGLKLVETKEIEYIAPAKFNFVRYGYPFYQSWDNTSKRFSENSKIIVVEGNVCTGKGHVAQKLAEAFGMLYFSDCTDDDIYTFKLPQGDFDLRSHNHALPDFAKYYTTSMFWNDKDPIKNGKPLYLQIQYFARRYFSYTKAKCMLFNTGQGSVLERSPFSDFVFAQALNHCGLLSDYALDWFMYNHASTVRSIWRPHVVVYLRTPLSLIREEIKKRNVPWQTNAHNLTDKFITSYTSLLEKNYLEPISKISQVFVIDRSTTEIYDEEDMR</sequence>